<organism evidence="2 3">
    <name type="scientific">Macrolepiota fuliginosa MF-IS2</name>
    <dbReference type="NCBI Taxonomy" id="1400762"/>
    <lineage>
        <taxon>Eukaryota</taxon>
        <taxon>Fungi</taxon>
        <taxon>Dikarya</taxon>
        <taxon>Basidiomycota</taxon>
        <taxon>Agaricomycotina</taxon>
        <taxon>Agaricomycetes</taxon>
        <taxon>Agaricomycetidae</taxon>
        <taxon>Agaricales</taxon>
        <taxon>Agaricineae</taxon>
        <taxon>Agaricaceae</taxon>
        <taxon>Macrolepiota</taxon>
    </lineage>
</organism>
<evidence type="ECO:0000313" key="3">
    <source>
        <dbReference type="Proteomes" id="UP000807342"/>
    </source>
</evidence>
<name>A0A9P6C6U0_9AGAR</name>
<keyword evidence="3" id="KW-1185">Reference proteome</keyword>
<dbReference type="EMBL" id="MU151054">
    <property type="protein sequence ID" value="KAF9454371.1"/>
    <property type="molecule type" value="Genomic_DNA"/>
</dbReference>
<feature type="transmembrane region" description="Helical" evidence="1">
    <location>
        <begin position="20"/>
        <end position="39"/>
    </location>
</feature>
<accession>A0A9P6C6U0</accession>
<reference evidence="2" key="1">
    <citation type="submission" date="2020-11" db="EMBL/GenBank/DDBJ databases">
        <authorList>
            <consortium name="DOE Joint Genome Institute"/>
            <person name="Ahrendt S."/>
            <person name="Riley R."/>
            <person name="Andreopoulos W."/>
            <person name="Labutti K."/>
            <person name="Pangilinan J."/>
            <person name="Ruiz-Duenas F.J."/>
            <person name="Barrasa J.M."/>
            <person name="Sanchez-Garcia M."/>
            <person name="Camarero S."/>
            <person name="Miyauchi S."/>
            <person name="Serrano A."/>
            <person name="Linde D."/>
            <person name="Babiker R."/>
            <person name="Drula E."/>
            <person name="Ayuso-Fernandez I."/>
            <person name="Pacheco R."/>
            <person name="Padilla G."/>
            <person name="Ferreira P."/>
            <person name="Barriuso J."/>
            <person name="Kellner H."/>
            <person name="Castanera R."/>
            <person name="Alfaro M."/>
            <person name="Ramirez L."/>
            <person name="Pisabarro A.G."/>
            <person name="Kuo A."/>
            <person name="Tritt A."/>
            <person name="Lipzen A."/>
            <person name="He G."/>
            <person name="Yan M."/>
            <person name="Ng V."/>
            <person name="Cullen D."/>
            <person name="Martin F."/>
            <person name="Rosso M.-N."/>
            <person name="Henrissat B."/>
            <person name="Hibbett D."/>
            <person name="Martinez A.T."/>
            <person name="Grigoriev I.V."/>
        </authorList>
    </citation>
    <scope>NUCLEOTIDE SEQUENCE</scope>
    <source>
        <strain evidence="2">MF-IS2</strain>
    </source>
</reference>
<keyword evidence="1" id="KW-0812">Transmembrane</keyword>
<keyword evidence="1" id="KW-1133">Transmembrane helix</keyword>
<keyword evidence="1" id="KW-0472">Membrane</keyword>
<evidence type="ECO:0000256" key="1">
    <source>
        <dbReference type="SAM" id="Phobius"/>
    </source>
</evidence>
<dbReference type="AlphaFoldDB" id="A0A9P6C6U0"/>
<protein>
    <submittedName>
        <fullName evidence="2">Uncharacterized protein</fullName>
    </submittedName>
</protein>
<comment type="caution">
    <text evidence="2">The sequence shown here is derived from an EMBL/GenBank/DDBJ whole genome shotgun (WGS) entry which is preliminary data.</text>
</comment>
<proteinExistence type="predicted"/>
<gene>
    <name evidence="2" type="ORF">P691DRAFT_808509</name>
</gene>
<dbReference type="Proteomes" id="UP000807342">
    <property type="component" value="Unassembled WGS sequence"/>
</dbReference>
<sequence length="61" mass="6985">MEFPTLMIRTIPGDVSTLSVALALVFVLFIPFFTVQRWVNSDDFSTRRFDVYCIAVIIPNT</sequence>
<evidence type="ECO:0000313" key="2">
    <source>
        <dbReference type="EMBL" id="KAF9454371.1"/>
    </source>
</evidence>